<keyword evidence="4" id="KW-1185">Reference proteome</keyword>
<comment type="caution">
    <text evidence="3">The sequence shown here is derived from an EMBL/GenBank/DDBJ whole genome shotgun (WGS) entry which is preliminary data.</text>
</comment>
<proteinExistence type="predicted"/>
<evidence type="ECO:0000256" key="1">
    <source>
        <dbReference type="SAM" id="MobiDB-lite"/>
    </source>
</evidence>
<protein>
    <submittedName>
        <fullName evidence="3">Glycosyltransferase</fullName>
    </submittedName>
</protein>
<sequence length="358" mass="40015">MRPAAAGHLDLQAPRDLLYQAAKADTPSATSRPSKFGDSMTASGPTTGDRLDWLFVMPGKPGSGWILEAICREIGSRQPGSWQIVHQLKRLPPARNYFFAHYSTYEFLAQRNPHIFDSATLVWYTHPRDIRVSIDDQLAAFNRAHRVVFTCSQHERAWTRIGLKPGRSCVVLGGADPALFRAHARGTGVVGLSSAFYERKRPRALLDLVERMPHRRFVLVGRNWSAFEQFDRLLAAPNFSYVEATYDGYPAIYDRFDVFLSLSTMEGGPIPLIETMMANAVPVASRTGFATDLITHGENGFLFDIDAAPDEIAELVEQAFALEADIRPTVIDHSWDNFAAAIVRHAESFYESPDPAFR</sequence>
<keyword evidence="3" id="KW-0808">Transferase</keyword>
<dbReference type="Gene3D" id="3.40.50.2000">
    <property type="entry name" value="Glycogen Phosphorylase B"/>
    <property type="match status" value="1"/>
</dbReference>
<dbReference type="Proteomes" id="UP000286997">
    <property type="component" value="Unassembled WGS sequence"/>
</dbReference>
<dbReference type="GO" id="GO:0016757">
    <property type="term" value="F:glycosyltransferase activity"/>
    <property type="evidence" value="ECO:0007669"/>
    <property type="project" value="InterPro"/>
</dbReference>
<evidence type="ECO:0000259" key="2">
    <source>
        <dbReference type="Pfam" id="PF00534"/>
    </source>
</evidence>
<gene>
    <name evidence="3" type="ORF">EOE48_00810</name>
</gene>
<dbReference type="Pfam" id="PF00534">
    <property type="entry name" value="Glycos_transf_1"/>
    <property type="match status" value="1"/>
</dbReference>
<feature type="region of interest" description="Disordered" evidence="1">
    <location>
        <begin position="23"/>
        <end position="44"/>
    </location>
</feature>
<reference evidence="3 4" key="1">
    <citation type="submission" date="2019-01" db="EMBL/GenBank/DDBJ databases">
        <authorList>
            <person name="Chen W.-M."/>
        </authorList>
    </citation>
    <scope>NUCLEOTIDE SEQUENCE [LARGE SCALE GENOMIC DNA]</scope>
    <source>
        <strain evidence="3 4">TER-1</strain>
    </source>
</reference>
<accession>A0A3S2VF66</accession>
<dbReference type="RefSeq" id="WP_127726875.1">
    <property type="nucleotide sequence ID" value="NZ_SACP01000001.1"/>
</dbReference>
<dbReference type="CDD" id="cd03801">
    <property type="entry name" value="GT4_PimA-like"/>
    <property type="match status" value="1"/>
</dbReference>
<dbReference type="SUPFAM" id="SSF53756">
    <property type="entry name" value="UDP-Glycosyltransferase/glycogen phosphorylase"/>
    <property type="match status" value="1"/>
</dbReference>
<dbReference type="AlphaFoldDB" id="A0A3S2VF66"/>
<dbReference type="EMBL" id="SACP01000001">
    <property type="protein sequence ID" value="RVU21632.1"/>
    <property type="molecule type" value="Genomic_DNA"/>
</dbReference>
<organism evidence="3 4">
    <name type="scientific">Methylobacterium oryzihabitans</name>
    <dbReference type="NCBI Taxonomy" id="2499852"/>
    <lineage>
        <taxon>Bacteria</taxon>
        <taxon>Pseudomonadati</taxon>
        <taxon>Pseudomonadota</taxon>
        <taxon>Alphaproteobacteria</taxon>
        <taxon>Hyphomicrobiales</taxon>
        <taxon>Methylobacteriaceae</taxon>
        <taxon>Methylobacterium</taxon>
    </lineage>
</organism>
<dbReference type="OrthoDB" id="9790710at2"/>
<evidence type="ECO:0000313" key="4">
    <source>
        <dbReference type="Proteomes" id="UP000286997"/>
    </source>
</evidence>
<evidence type="ECO:0000313" key="3">
    <source>
        <dbReference type="EMBL" id="RVU21632.1"/>
    </source>
</evidence>
<dbReference type="InterPro" id="IPR001296">
    <property type="entry name" value="Glyco_trans_1"/>
</dbReference>
<name>A0A3S2VF66_9HYPH</name>
<feature type="domain" description="Glycosyl transferase family 1" evidence="2">
    <location>
        <begin position="190"/>
        <end position="322"/>
    </location>
</feature>